<keyword evidence="3" id="KW-0378">Hydrolase</keyword>
<protein>
    <submittedName>
        <fullName evidence="3">Serine/threonine protein phosphatase</fullName>
        <ecNumber evidence="3">3.1.3.16</ecNumber>
    </submittedName>
</protein>
<dbReference type="EMBL" id="CP012159">
    <property type="protein sequence ID" value="AKT41132.1"/>
    <property type="molecule type" value="Genomic_DNA"/>
</dbReference>
<dbReference type="NCBIfam" id="TIGR01409">
    <property type="entry name" value="TAT_signal_seq"/>
    <property type="match status" value="1"/>
</dbReference>
<gene>
    <name evidence="3" type="ORF">CMC5_052930</name>
</gene>
<dbReference type="Pfam" id="PF00149">
    <property type="entry name" value="Metallophos"/>
    <property type="match status" value="1"/>
</dbReference>
<feature type="region of interest" description="Disordered" evidence="1">
    <location>
        <begin position="1"/>
        <end position="24"/>
    </location>
</feature>
<accession>A0A0K1EKD9</accession>
<dbReference type="InterPro" id="IPR029052">
    <property type="entry name" value="Metallo-depent_PP-like"/>
</dbReference>
<dbReference type="InterPro" id="IPR019546">
    <property type="entry name" value="TAT_signal_bac_arc"/>
</dbReference>
<dbReference type="KEGG" id="ccro:CMC5_052930"/>
<dbReference type="OrthoDB" id="9780884at2"/>
<reference evidence="3 4" key="1">
    <citation type="submission" date="2015-07" db="EMBL/GenBank/DDBJ databases">
        <title>Genome analysis of myxobacterium Chondromyces crocatus Cm c5 reveals a high potential for natural compound synthesis and the genetic basis for the loss of fruiting body formation.</title>
        <authorList>
            <person name="Zaburannyi N."/>
            <person name="Bunk B."/>
            <person name="Maier J."/>
            <person name="Overmann J."/>
            <person name="Mueller R."/>
        </authorList>
    </citation>
    <scope>NUCLEOTIDE SEQUENCE [LARGE SCALE GENOMIC DNA]</scope>
    <source>
        <strain evidence="3 4">Cm c5</strain>
    </source>
</reference>
<dbReference type="InterPro" id="IPR051918">
    <property type="entry name" value="STPP_CPPED1"/>
</dbReference>
<dbReference type="AlphaFoldDB" id="A0A0K1EKD9"/>
<dbReference type="PANTHER" id="PTHR43143:SF1">
    <property type="entry name" value="SERINE_THREONINE-PROTEIN PHOSPHATASE CPPED1"/>
    <property type="match status" value="1"/>
</dbReference>
<dbReference type="PROSITE" id="PS51318">
    <property type="entry name" value="TAT"/>
    <property type="match status" value="1"/>
</dbReference>
<evidence type="ECO:0000256" key="1">
    <source>
        <dbReference type="SAM" id="MobiDB-lite"/>
    </source>
</evidence>
<evidence type="ECO:0000313" key="4">
    <source>
        <dbReference type="Proteomes" id="UP000067626"/>
    </source>
</evidence>
<evidence type="ECO:0000313" key="3">
    <source>
        <dbReference type="EMBL" id="AKT41132.1"/>
    </source>
</evidence>
<keyword evidence="4" id="KW-1185">Reference proteome</keyword>
<name>A0A0K1EKD9_CHOCO</name>
<organism evidence="3 4">
    <name type="scientific">Chondromyces crocatus</name>
    <dbReference type="NCBI Taxonomy" id="52"/>
    <lineage>
        <taxon>Bacteria</taxon>
        <taxon>Pseudomonadati</taxon>
        <taxon>Myxococcota</taxon>
        <taxon>Polyangia</taxon>
        <taxon>Polyangiales</taxon>
        <taxon>Polyangiaceae</taxon>
        <taxon>Chondromyces</taxon>
    </lineage>
</organism>
<proteinExistence type="predicted"/>
<evidence type="ECO:0000259" key="2">
    <source>
        <dbReference type="Pfam" id="PF00149"/>
    </source>
</evidence>
<dbReference type="GO" id="GO:0004722">
    <property type="term" value="F:protein serine/threonine phosphatase activity"/>
    <property type="evidence" value="ECO:0007669"/>
    <property type="project" value="UniProtKB-EC"/>
</dbReference>
<dbReference type="Proteomes" id="UP000067626">
    <property type="component" value="Chromosome"/>
</dbReference>
<dbReference type="PANTHER" id="PTHR43143">
    <property type="entry name" value="METALLOPHOSPHOESTERASE, CALCINEURIN SUPERFAMILY"/>
    <property type="match status" value="1"/>
</dbReference>
<dbReference type="InterPro" id="IPR006311">
    <property type="entry name" value="TAT_signal"/>
</dbReference>
<feature type="compositionally biased region" description="Basic and acidic residues" evidence="1">
    <location>
        <begin position="1"/>
        <end position="18"/>
    </location>
</feature>
<sequence>MARGPKEQRGDEAGEHLPRGPIKSVETKYMEERASALSALGKLDRRAFLKVSLATAGAAAAYGLVNPHSFQPIRVAEAQTGPGGKGEPFRIAYISDSHLYERKLNDRFVNALMRAVEDVNALSPAPDFVLYGGDLAQLGQPKELELGAQILKNLKAPVRMMVGEHDWYLDMGEKWRELFGAPNYSFDHKGVHFVVLNSVVEKDFWTARKLTPMERMRTVAGLDNAQQSSFTVGEEQRTWLQKDLAKVAPTTPLIVFSHSPLYKLYKPWNFWTDDAEEVQAILKRFNKVTVIHGHTHQMLTNRVGNIHFHGMLSTAWPWPYAPEGLPELTVQMGRPDPFDPQDGCGDGQISVHADGLVDKLYNLWNRNPITVESSYLASRGTKSKPPASPRVRY</sequence>
<dbReference type="Gene3D" id="3.60.21.10">
    <property type="match status" value="1"/>
</dbReference>
<dbReference type="PATRIC" id="fig|52.7.peg.5859"/>
<dbReference type="EC" id="3.1.3.16" evidence="3"/>
<dbReference type="STRING" id="52.CMC5_052930"/>
<dbReference type="SUPFAM" id="SSF56300">
    <property type="entry name" value="Metallo-dependent phosphatases"/>
    <property type="match status" value="1"/>
</dbReference>
<feature type="domain" description="Calcineurin-like phosphoesterase" evidence="2">
    <location>
        <begin position="89"/>
        <end position="297"/>
    </location>
</feature>
<dbReference type="InterPro" id="IPR004843">
    <property type="entry name" value="Calcineurin-like_PHP"/>
</dbReference>